<feature type="transmembrane region" description="Helical" evidence="6">
    <location>
        <begin position="364"/>
        <end position="382"/>
    </location>
</feature>
<feature type="transmembrane region" description="Helical" evidence="6">
    <location>
        <begin position="331"/>
        <end position="352"/>
    </location>
</feature>
<gene>
    <name evidence="7" type="ORF">ENU66_01165</name>
</gene>
<reference evidence="7" key="1">
    <citation type="journal article" date="2020" name="mSystems">
        <title>Genome- and Community-Level Interaction Insights into Carbon Utilization and Element Cycling Functions of Hydrothermarchaeota in Hydrothermal Sediment.</title>
        <authorList>
            <person name="Zhou Z."/>
            <person name="Liu Y."/>
            <person name="Xu W."/>
            <person name="Pan J."/>
            <person name="Luo Z.H."/>
            <person name="Li M."/>
        </authorList>
    </citation>
    <scope>NUCLEOTIDE SEQUENCE [LARGE SCALE GENOMIC DNA]</scope>
    <source>
        <strain evidence="7">SpSt-69</strain>
    </source>
</reference>
<evidence type="ECO:0000256" key="5">
    <source>
        <dbReference type="ARBA" id="ARBA00023136"/>
    </source>
</evidence>
<evidence type="ECO:0000256" key="4">
    <source>
        <dbReference type="ARBA" id="ARBA00022989"/>
    </source>
</evidence>
<evidence type="ECO:0000313" key="7">
    <source>
        <dbReference type="EMBL" id="HGL16939.1"/>
    </source>
</evidence>
<dbReference type="InterPro" id="IPR005495">
    <property type="entry name" value="LptG/LptF_permease"/>
</dbReference>
<feature type="transmembrane region" description="Helical" evidence="6">
    <location>
        <begin position="306"/>
        <end position="324"/>
    </location>
</feature>
<feature type="transmembrane region" description="Helical" evidence="6">
    <location>
        <begin position="108"/>
        <end position="131"/>
    </location>
</feature>
<feature type="transmembrane region" description="Helical" evidence="6">
    <location>
        <begin position="21"/>
        <end position="42"/>
    </location>
</feature>
<dbReference type="AlphaFoldDB" id="A0A7V3ZWM0"/>
<keyword evidence="3 6" id="KW-0812">Transmembrane</keyword>
<keyword evidence="2" id="KW-1003">Cell membrane</keyword>
<evidence type="ECO:0000256" key="6">
    <source>
        <dbReference type="SAM" id="Phobius"/>
    </source>
</evidence>
<evidence type="ECO:0000256" key="2">
    <source>
        <dbReference type="ARBA" id="ARBA00022475"/>
    </source>
</evidence>
<comment type="subcellular location">
    <subcellularLocation>
        <location evidence="1">Cell membrane</location>
        <topology evidence="1">Multi-pass membrane protein</topology>
    </subcellularLocation>
</comment>
<accession>A0A7V3ZWM0</accession>
<feature type="transmembrane region" description="Helical" evidence="6">
    <location>
        <begin position="62"/>
        <end position="87"/>
    </location>
</feature>
<dbReference type="GO" id="GO:0043190">
    <property type="term" value="C:ATP-binding cassette (ABC) transporter complex"/>
    <property type="evidence" value="ECO:0007669"/>
    <property type="project" value="TreeGrafter"/>
</dbReference>
<name>A0A7V3ZWM0_UNCW3</name>
<comment type="caution">
    <text evidence="7">The sequence shown here is derived from an EMBL/GenBank/DDBJ whole genome shotgun (WGS) entry which is preliminary data.</text>
</comment>
<organism evidence="7">
    <name type="scientific">candidate division WOR-3 bacterium</name>
    <dbReference type="NCBI Taxonomy" id="2052148"/>
    <lineage>
        <taxon>Bacteria</taxon>
        <taxon>Bacteria division WOR-3</taxon>
    </lineage>
</organism>
<evidence type="ECO:0000256" key="3">
    <source>
        <dbReference type="ARBA" id="ARBA00022692"/>
    </source>
</evidence>
<dbReference type="GO" id="GO:0015920">
    <property type="term" value="P:lipopolysaccharide transport"/>
    <property type="evidence" value="ECO:0007669"/>
    <property type="project" value="TreeGrafter"/>
</dbReference>
<dbReference type="PANTHER" id="PTHR33529:SF6">
    <property type="entry name" value="YJGP_YJGQ FAMILY PERMEASE"/>
    <property type="match status" value="1"/>
</dbReference>
<keyword evidence="5 6" id="KW-0472">Membrane</keyword>
<dbReference type="EMBL" id="DTDJ01000012">
    <property type="protein sequence ID" value="HGL16939.1"/>
    <property type="molecule type" value="Genomic_DNA"/>
</dbReference>
<dbReference type="PANTHER" id="PTHR33529">
    <property type="entry name" value="SLR0882 PROTEIN-RELATED"/>
    <property type="match status" value="1"/>
</dbReference>
<keyword evidence="4 6" id="KW-1133">Transmembrane helix</keyword>
<proteinExistence type="predicted"/>
<dbReference type="Pfam" id="PF03739">
    <property type="entry name" value="LptF_LptG"/>
    <property type="match status" value="1"/>
</dbReference>
<sequence>MKSFYWFEKVKKIDSYFIKNLLLSFAGSVFALTLILLVNTVFQLMDLLIRKGVPFPTVMKLIFYTLPFIMNMTVPMSFLVAGLLTFGRSAGNNEILCLRSSGIDLKVVLNKLGFLMVIIAFLNLLFNLFILPETNYRMKKTLYEIRLKKPAIEIEPGYFNKIENYLIYATSKDEKTGTLKDVKIQEIKRDGVRFISAREGKIRSTSGGSLILELLDGEFLEVKGEKKEQLRRATFKKDVLVLKVEAESFYRDVVYRSDREKNYLTLLKEIHNAKKELENYPKEDKISRNFVRRRINTILAEINTRFALPFASIVFVFLAFPIALRFKFSGYGSALGVSFFFFIIYYILLLAGQETARRSLFNPYIALWIPNILFGIFSLLLTKKELAK</sequence>
<evidence type="ECO:0000256" key="1">
    <source>
        <dbReference type="ARBA" id="ARBA00004651"/>
    </source>
</evidence>
<protein>
    <submittedName>
        <fullName evidence="7">YjgP/YjgQ family permease</fullName>
    </submittedName>
</protein>